<dbReference type="InterPro" id="IPR001650">
    <property type="entry name" value="Helicase_C-like"/>
</dbReference>
<dbReference type="PROSITE" id="PS51192">
    <property type="entry name" value="HELICASE_ATP_BIND_1"/>
    <property type="match status" value="1"/>
</dbReference>
<feature type="domain" description="Helicase C-terminal" evidence="6">
    <location>
        <begin position="516"/>
        <end position="674"/>
    </location>
</feature>
<comment type="caution">
    <text evidence="7">The sequence shown here is derived from an EMBL/GenBank/DDBJ whole genome shotgun (WGS) entry which is preliminary data.</text>
</comment>
<dbReference type="FunFam" id="3.40.50.10810:FF:000020">
    <property type="entry name" value="DNA repair and recombination protein RAD54B"/>
    <property type="match status" value="1"/>
</dbReference>
<dbReference type="PANTHER" id="PTHR45629">
    <property type="entry name" value="SNF2/RAD54 FAMILY MEMBER"/>
    <property type="match status" value="1"/>
</dbReference>
<dbReference type="PROSITE" id="PS51194">
    <property type="entry name" value="HELICASE_CTER"/>
    <property type="match status" value="1"/>
</dbReference>
<reference evidence="7" key="1">
    <citation type="journal article" date="2019" name="G3 (Bethesda)">
        <title>Genome Assemblies of Two Rare Opportunistic Yeast Pathogens: Diutina rugosa (syn. Candida rugosa) and Trichomonascus ciferrii (syn. Candida ciferrii).</title>
        <authorList>
            <person name="Mixao V."/>
            <person name="Saus E."/>
            <person name="Hansen A.P."/>
            <person name="Lass-Florl C."/>
            <person name="Gabaldon T."/>
        </authorList>
    </citation>
    <scope>NUCLEOTIDE SEQUENCE</scope>
    <source>
        <strain evidence="7">CBS 4856</strain>
    </source>
</reference>
<dbReference type="SUPFAM" id="SSF52540">
    <property type="entry name" value="P-loop containing nucleoside triphosphate hydrolases"/>
    <property type="match status" value="2"/>
</dbReference>
<dbReference type="GO" id="GO:0016787">
    <property type="term" value="F:hydrolase activity"/>
    <property type="evidence" value="ECO:0007669"/>
    <property type="project" value="UniProtKB-KW"/>
</dbReference>
<dbReference type="GO" id="GO:0015616">
    <property type="term" value="F:DNA translocase activity"/>
    <property type="evidence" value="ECO:0007669"/>
    <property type="project" value="TreeGrafter"/>
</dbReference>
<dbReference type="Pfam" id="PF00271">
    <property type="entry name" value="Helicase_C"/>
    <property type="match status" value="1"/>
</dbReference>
<name>A0A642VAV8_9ASCO</name>
<keyword evidence="1" id="KW-0547">Nucleotide-binding</keyword>
<dbReference type="InterPro" id="IPR014001">
    <property type="entry name" value="Helicase_ATP-bd"/>
</dbReference>
<gene>
    <name evidence="7" type="ORF">TRICI_000948</name>
</gene>
<dbReference type="CDD" id="cd18004">
    <property type="entry name" value="DEXHc_RAD54"/>
    <property type="match status" value="1"/>
</dbReference>
<dbReference type="InterPro" id="IPR050496">
    <property type="entry name" value="SNF2_RAD54_helicase_repair"/>
</dbReference>
<dbReference type="GO" id="GO:0005634">
    <property type="term" value="C:nucleus"/>
    <property type="evidence" value="ECO:0007669"/>
    <property type="project" value="TreeGrafter"/>
</dbReference>
<dbReference type="Gene3D" id="3.40.50.10810">
    <property type="entry name" value="Tandem AAA-ATPase domain"/>
    <property type="match status" value="1"/>
</dbReference>
<dbReference type="VEuPathDB" id="FungiDB:TRICI_000948"/>
<evidence type="ECO:0000259" key="6">
    <source>
        <dbReference type="PROSITE" id="PS51194"/>
    </source>
</evidence>
<dbReference type="EMBL" id="SWFS01000078">
    <property type="protein sequence ID" value="KAA8916829.1"/>
    <property type="molecule type" value="Genomic_DNA"/>
</dbReference>
<accession>A0A642VAV8</accession>
<dbReference type="InterPro" id="IPR027417">
    <property type="entry name" value="P-loop_NTPase"/>
</dbReference>
<dbReference type="Proteomes" id="UP000761534">
    <property type="component" value="Unassembled WGS sequence"/>
</dbReference>
<dbReference type="OrthoDB" id="413460at2759"/>
<dbReference type="GO" id="GO:0005524">
    <property type="term" value="F:ATP binding"/>
    <property type="evidence" value="ECO:0007669"/>
    <property type="project" value="InterPro"/>
</dbReference>
<dbReference type="GO" id="GO:0007131">
    <property type="term" value="P:reciprocal meiotic recombination"/>
    <property type="evidence" value="ECO:0007669"/>
    <property type="project" value="TreeGrafter"/>
</dbReference>
<evidence type="ECO:0000256" key="3">
    <source>
        <dbReference type="ARBA" id="ARBA00022840"/>
    </source>
</evidence>
<dbReference type="PANTHER" id="PTHR45629:SF7">
    <property type="entry name" value="DNA EXCISION REPAIR PROTEIN ERCC-6-RELATED"/>
    <property type="match status" value="1"/>
</dbReference>
<protein>
    <submittedName>
        <fullName evidence="7">Uncharacterized protein</fullName>
    </submittedName>
</protein>
<dbReference type="AlphaFoldDB" id="A0A642VAV8"/>
<feature type="region of interest" description="Disordered" evidence="4">
    <location>
        <begin position="720"/>
        <end position="741"/>
    </location>
</feature>
<evidence type="ECO:0000256" key="2">
    <source>
        <dbReference type="ARBA" id="ARBA00022801"/>
    </source>
</evidence>
<dbReference type="SMART" id="SM00490">
    <property type="entry name" value="HELICc"/>
    <property type="match status" value="1"/>
</dbReference>
<sequence>MFKPKGTGDGILSSSSVNSLKRASSTEQFYSSNKRPASSGGDLWQYNVMIRKVSNKKHKTWEDDGIMLVQNNGSAVVKDSEGLVVGRLKVDREKIQDEDILKVGMKEVMIDGGPKIKEPNAALAKPMEKTTVVNKPKPLNMGTMAPFFGSTGLKKSGARHDPNREGAIVFPRPPPSKAGGSEVVDVVLDPILGGKLRPHQVDGVKFLYECVMGYRDNMGGRGALLADDMGLGKTLMTISLLWTLFKQSPYQGKNFVIKKAVVVCPVTLIDNWKREFTRWLGSLRLRLFVVNAKADVREFVNSNVYQVMVVGYDRLRIASEVLKKANFDIIVCDEAQKLKNSDSKATKSILALDTPRRVMLSGTPIQNNLSEFYAMADFLNPGVLGKANEFKKEYETPILRAQDPHVTQKIKDRGEEKLNELIQKTKGFVLRRTAETIKGFLPPRTETILFCTPTEVQREDYLQALQSQEIKESIETLGKITALVAITKLKKICNSPLLNSSRKKSNSSMLSGKLAILKLMLLKLRQETDEKVVIVSTSTKALDLVELMLEHLKLTSIRLDGSTKTTDRQKFVDQFNNSSSTQLFAFLLSAKSGGTGLNLIGASRLFLIDGDWNPTVDEQAMARIHRDGQKRPVYIYRLLLTGTIDEKIYQRQITKKGLASRFMEDSATGSDGGVGDKSSNSFTSEELQDLFKLHEHTICNTHDLLGCACSQDGAEAVISQNTNGSDSGSDNTPEGLGGFMNANEVAEKGPYVPKRLRASERLKRLLEYRHINPQPLLNDDVKLSNVGDEVLQSVLKETSSKPVVSFMFTKSNLDSENES</sequence>
<evidence type="ECO:0000256" key="1">
    <source>
        <dbReference type="ARBA" id="ARBA00022741"/>
    </source>
</evidence>
<dbReference type="Gene3D" id="1.20.120.850">
    <property type="entry name" value="SWI2/SNF2 ATPases, N-terminal domain"/>
    <property type="match status" value="1"/>
</dbReference>
<dbReference type="SMART" id="SM00487">
    <property type="entry name" value="DEXDc"/>
    <property type="match status" value="1"/>
</dbReference>
<keyword evidence="8" id="KW-1185">Reference proteome</keyword>
<evidence type="ECO:0000256" key="4">
    <source>
        <dbReference type="SAM" id="MobiDB-lite"/>
    </source>
</evidence>
<dbReference type="Gene3D" id="3.40.50.300">
    <property type="entry name" value="P-loop containing nucleotide triphosphate hydrolases"/>
    <property type="match status" value="1"/>
</dbReference>
<dbReference type="InterPro" id="IPR038718">
    <property type="entry name" value="SNF2-like_sf"/>
</dbReference>
<dbReference type="CDD" id="cd18793">
    <property type="entry name" value="SF2_C_SNF"/>
    <property type="match status" value="1"/>
</dbReference>
<keyword evidence="3" id="KW-0067">ATP-binding</keyword>
<proteinExistence type="predicted"/>
<dbReference type="InterPro" id="IPR049730">
    <property type="entry name" value="SNF2/RAD54-like_C"/>
</dbReference>
<organism evidence="7 8">
    <name type="scientific">Trichomonascus ciferrii</name>
    <dbReference type="NCBI Taxonomy" id="44093"/>
    <lineage>
        <taxon>Eukaryota</taxon>
        <taxon>Fungi</taxon>
        <taxon>Dikarya</taxon>
        <taxon>Ascomycota</taxon>
        <taxon>Saccharomycotina</taxon>
        <taxon>Dipodascomycetes</taxon>
        <taxon>Dipodascales</taxon>
        <taxon>Trichomonascaceae</taxon>
        <taxon>Trichomonascus</taxon>
        <taxon>Trichomonascus ciferrii complex</taxon>
    </lineage>
</organism>
<dbReference type="GO" id="GO:0000724">
    <property type="term" value="P:double-strand break repair via homologous recombination"/>
    <property type="evidence" value="ECO:0007669"/>
    <property type="project" value="TreeGrafter"/>
</dbReference>
<feature type="domain" description="Helicase ATP-binding" evidence="5">
    <location>
        <begin position="214"/>
        <end position="382"/>
    </location>
</feature>
<feature type="compositionally biased region" description="Polar residues" evidence="4">
    <location>
        <begin position="720"/>
        <end position="732"/>
    </location>
</feature>
<dbReference type="Pfam" id="PF00176">
    <property type="entry name" value="SNF2-rel_dom"/>
    <property type="match status" value="1"/>
</dbReference>
<evidence type="ECO:0000313" key="7">
    <source>
        <dbReference type="EMBL" id="KAA8916829.1"/>
    </source>
</evidence>
<evidence type="ECO:0000313" key="8">
    <source>
        <dbReference type="Proteomes" id="UP000761534"/>
    </source>
</evidence>
<evidence type="ECO:0000259" key="5">
    <source>
        <dbReference type="PROSITE" id="PS51192"/>
    </source>
</evidence>
<dbReference type="InterPro" id="IPR000330">
    <property type="entry name" value="SNF2_N"/>
</dbReference>
<keyword evidence="2" id="KW-0378">Hydrolase</keyword>